<comment type="caution">
    <text evidence="1">The sequence shown here is derived from an EMBL/GenBank/DDBJ whole genome shotgun (WGS) entry which is preliminary data.</text>
</comment>
<proteinExistence type="predicted"/>
<evidence type="ECO:0000313" key="2">
    <source>
        <dbReference type="Proteomes" id="UP001055879"/>
    </source>
</evidence>
<reference evidence="2" key="1">
    <citation type="journal article" date="2022" name="Mol. Ecol. Resour.">
        <title>The genomes of chicory, endive, great burdock and yacon provide insights into Asteraceae palaeo-polyploidization history and plant inulin production.</title>
        <authorList>
            <person name="Fan W."/>
            <person name="Wang S."/>
            <person name="Wang H."/>
            <person name="Wang A."/>
            <person name="Jiang F."/>
            <person name="Liu H."/>
            <person name="Zhao H."/>
            <person name="Xu D."/>
            <person name="Zhang Y."/>
        </authorList>
    </citation>
    <scope>NUCLEOTIDE SEQUENCE [LARGE SCALE GENOMIC DNA]</scope>
    <source>
        <strain evidence="2">cv. Niubang</strain>
    </source>
</reference>
<dbReference type="Proteomes" id="UP001055879">
    <property type="component" value="Linkage Group LG05"/>
</dbReference>
<sequence>MVHGGYHHQTGCNMGSALYPTRLFSGASTPVPPPQLPLPPHPHLFTSSPSRISIPYSSLHHKSQSEKDYFMGHVCSSNVPQFIVQNLSCTATPPLDGSSDYTCIGAPVGQSFTGKSGGESLPFSYLAFWGIFESPNGTREWGSREIRRILLAFLFSRLLGFGNGVGQPSF</sequence>
<organism evidence="1 2">
    <name type="scientific">Arctium lappa</name>
    <name type="common">Greater burdock</name>
    <name type="synonym">Lappa major</name>
    <dbReference type="NCBI Taxonomy" id="4217"/>
    <lineage>
        <taxon>Eukaryota</taxon>
        <taxon>Viridiplantae</taxon>
        <taxon>Streptophyta</taxon>
        <taxon>Embryophyta</taxon>
        <taxon>Tracheophyta</taxon>
        <taxon>Spermatophyta</taxon>
        <taxon>Magnoliopsida</taxon>
        <taxon>eudicotyledons</taxon>
        <taxon>Gunneridae</taxon>
        <taxon>Pentapetalae</taxon>
        <taxon>asterids</taxon>
        <taxon>campanulids</taxon>
        <taxon>Asterales</taxon>
        <taxon>Asteraceae</taxon>
        <taxon>Carduoideae</taxon>
        <taxon>Cardueae</taxon>
        <taxon>Arctiinae</taxon>
        <taxon>Arctium</taxon>
    </lineage>
</organism>
<evidence type="ECO:0000313" key="1">
    <source>
        <dbReference type="EMBL" id="KAI3729476.1"/>
    </source>
</evidence>
<gene>
    <name evidence="1" type="ORF">L6452_18136</name>
</gene>
<keyword evidence="2" id="KW-1185">Reference proteome</keyword>
<protein>
    <submittedName>
        <fullName evidence="1">Uncharacterized protein</fullName>
    </submittedName>
</protein>
<accession>A0ACB9C5E4</accession>
<reference evidence="1 2" key="2">
    <citation type="journal article" date="2022" name="Mol. Ecol. Resour.">
        <title>The genomes of chicory, endive, great burdock and yacon provide insights into Asteraceae paleo-polyploidization history and plant inulin production.</title>
        <authorList>
            <person name="Fan W."/>
            <person name="Wang S."/>
            <person name="Wang H."/>
            <person name="Wang A."/>
            <person name="Jiang F."/>
            <person name="Liu H."/>
            <person name="Zhao H."/>
            <person name="Xu D."/>
            <person name="Zhang Y."/>
        </authorList>
    </citation>
    <scope>NUCLEOTIDE SEQUENCE [LARGE SCALE GENOMIC DNA]</scope>
    <source>
        <strain evidence="2">cv. Niubang</strain>
    </source>
</reference>
<dbReference type="EMBL" id="CM042051">
    <property type="protein sequence ID" value="KAI3729476.1"/>
    <property type="molecule type" value="Genomic_DNA"/>
</dbReference>
<name>A0ACB9C5E4_ARCLA</name>